<protein>
    <submittedName>
        <fullName evidence="2">Uncharacterized protein</fullName>
    </submittedName>
</protein>
<organism evidence="2 3">
    <name type="scientific">Streptomyces argenteolus</name>
    <dbReference type="NCBI Taxonomy" id="67274"/>
    <lineage>
        <taxon>Bacteria</taxon>
        <taxon>Bacillati</taxon>
        <taxon>Actinomycetota</taxon>
        <taxon>Actinomycetes</taxon>
        <taxon>Kitasatosporales</taxon>
        <taxon>Streptomycetaceae</taxon>
        <taxon>Streptomyces</taxon>
    </lineage>
</organism>
<reference evidence="2 3" key="1">
    <citation type="submission" date="2024-10" db="EMBL/GenBank/DDBJ databases">
        <title>The Natural Products Discovery Center: Release of the First 8490 Sequenced Strains for Exploring Actinobacteria Biosynthetic Diversity.</title>
        <authorList>
            <person name="Kalkreuter E."/>
            <person name="Kautsar S.A."/>
            <person name="Yang D."/>
            <person name="Bader C.D."/>
            <person name="Teijaro C.N."/>
            <person name="Fluegel L."/>
            <person name="Davis C.M."/>
            <person name="Simpson J.R."/>
            <person name="Lauterbach L."/>
            <person name="Steele A.D."/>
            <person name="Gui C."/>
            <person name="Meng S."/>
            <person name="Li G."/>
            <person name="Viehrig K."/>
            <person name="Ye F."/>
            <person name="Su P."/>
            <person name="Kiefer A.F."/>
            <person name="Nichols A."/>
            <person name="Cepeda A.J."/>
            <person name="Yan W."/>
            <person name="Fan B."/>
            <person name="Jiang Y."/>
            <person name="Adhikari A."/>
            <person name="Zheng C.-J."/>
            <person name="Schuster L."/>
            <person name="Cowan T.M."/>
            <person name="Smanski M.J."/>
            <person name="Chevrette M.G."/>
            <person name="De Carvalho L.P.S."/>
            <person name="Shen B."/>
        </authorList>
    </citation>
    <scope>NUCLEOTIDE SEQUENCE [LARGE SCALE GENOMIC DNA]</scope>
    <source>
        <strain evidence="2 3">NPDC012540</strain>
    </source>
</reference>
<feature type="compositionally biased region" description="Basic and acidic residues" evidence="1">
    <location>
        <begin position="33"/>
        <end position="43"/>
    </location>
</feature>
<dbReference type="Proteomes" id="UP001602322">
    <property type="component" value="Unassembled WGS sequence"/>
</dbReference>
<comment type="caution">
    <text evidence="2">The sequence shown here is derived from an EMBL/GenBank/DDBJ whole genome shotgun (WGS) entry which is preliminary data.</text>
</comment>
<gene>
    <name evidence="2" type="ORF">ACFY8O_16015</name>
</gene>
<name>A0ABW6X6F3_9ACTN</name>
<evidence type="ECO:0000313" key="2">
    <source>
        <dbReference type="EMBL" id="MFF5897424.1"/>
    </source>
</evidence>
<evidence type="ECO:0000313" key="3">
    <source>
        <dbReference type="Proteomes" id="UP001602322"/>
    </source>
</evidence>
<keyword evidence="3" id="KW-1185">Reference proteome</keyword>
<dbReference type="RefSeq" id="WP_387902480.1">
    <property type="nucleotide sequence ID" value="NZ_JBIBEG010000003.1"/>
</dbReference>
<feature type="region of interest" description="Disordered" evidence="1">
    <location>
        <begin position="1"/>
        <end position="57"/>
    </location>
</feature>
<proteinExistence type="predicted"/>
<evidence type="ECO:0000256" key="1">
    <source>
        <dbReference type="SAM" id="MobiDB-lite"/>
    </source>
</evidence>
<sequence>MSGEVVQDEALRGAGRTAVQRPPAEVRYAQEPAELRAGDKDPLARLPGPPHTRRCRR</sequence>
<accession>A0ABW6X6F3</accession>
<dbReference type="EMBL" id="JBIBEG010000003">
    <property type="protein sequence ID" value="MFF5897424.1"/>
    <property type="molecule type" value="Genomic_DNA"/>
</dbReference>